<accession>A0A2P2N2C0</accession>
<proteinExistence type="predicted"/>
<evidence type="ECO:0000313" key="1">
    <source>
        <dbReference type="EMBL" id="MBX36642.1"/>
    </source>
</evidence>
<dbReference type="EMBL" id="GGEC01056158">
    <property type="protein sequence ID" value="MBX36642.1"/>
    <property type="molecule type" value="Transcribed_RNA"/>
</dbReference>
<organism evidence="1">
    <name type="scientific">Rhizophora mucronata</name>
    <name type="common">Asiatic mangrove</name>
    <dbReference type="NCBI Taxonomy" id="61149"/>
    <lineage>
        <taxon>Eukaryota</taxon>
        <taxon>Viridiplantae</taxon>
        <taxon>Streptophyta</taxon>
        <taxon>Embryophyta</taxon>
        <taxon>Tracheophyta</taxon>
        <taxon>Spermatophyta</taxon>
        <taxon>Magnoliopsida</taxon>
        <taxon>eudicotyledons</taxon>
        <taxon>Gunneridae</taxon>
        <taxon>Pentapetalae</taxon>
        <taxon>rosids</taxon>
        <taxon>fabids</taxon>
        <taxon>Malpighiales</taxon>
        <taxon>Rhizophoraceae</taxon>
        <taxon>Rhizophora</taxon>
    </lineage>
</organism>
<protein>
    <submittedName>
        <fullName evidence="1">Uncharacterized protein</fullName>
    </submittedName>
</protein>
<sequence length="15" mass="1753">MYKLSTGIIRIQNSE</sequence>
<name>A0A2P2N2C0_RHIMU</name>
<reference evidence="1" key="1">
    <citation type="submission" date="2018-02" db="EMBL/GenBank/DDBJ databases">
        <title>Rhizophora mucronata_Transcriptome.</title>
        <authorList>
            <person name="Meera S.P."/>
            <person name="Sreeshan A."/>
            <person name="Augustine A."/>
        </authorList>
    </citation>
    <scope>NUCLEOTIDE SEQUENCE</scope>
    <source>
        <tissue evidence="1">Leaf</tissue>
    </source>
</reference>